<evidence type="ECO:0000259" key="2">
    <source>
        <dbReference type="Pfam" id="PF08484"/>
    </source>
</evidence>
<protein>
    <recommendedName>
        <fullName evidence="5">Methyltransferase</fullName>
    </recommendedName>
</protein>
<proteinExistence type="predicted"/>
<accession>A0A1F8EBA9</accession>
<dbReference type="InterPro" id="IPR029063">
    <property type="entry name" value="SAM-dependent_MTases_sf"/>
</dbReference>
<dbReference type="EMBL" id="MGJA01000003">
    <property type="protein sequence ID" value="OGM98184.1"/>
    <property type="molecule type" value="Genomic_DNA"/>
</dbReference>
<dbReference type="STRING" id="1802660.A2735_00550"/>
<dbReference type="InterPro" id="IPR013691">
    <property type="entry name" value="MeTrfase_14"/>
</dbReference>
<dbReference type="Gene3D" id="3.40.50.150">
    <property type="entry name" value="Vaccinia Virus protein VP39"/>
    <property type="match status" value="1"/>
</dbReference>
<name>A0A1F8EBA9_9BACT</name>
<evidence type="ECO:0000259" key="1">
    <source>
        <dbReference type="Pfam" id="PF08421"/>
    </source>
</evidence>
<dbReference type="Gene3D" id="6.20.50.110">
    <property type="entry name" value="Methyltransferase, zinc-binding domain"/>
    <property type="match status" value="1"/>
</dbReference>
<dbReference type="Pfam" id="PF13489">
    <property type="entry name" value="Methyltransf_23"/>
    <property type="match status" value="1"/>
</dbReference>
<dbReference type="InterPro" id="IPR013630">
    <property type="entry name" value="Methyltransf_Zn-bd_dom_put"/>
</dbReference>
<sequence length="414" mass="46738">MAIIKKNLACRACGSRELEEFLSLGKTPPANAFLKKKDFNKEKFHPLRVGVCRSCKLVQLLDVVSKEHLFSHYVYFFSAMPTASNHFGVYAQDIIRRFIKDPVNNLIVELGSNDGLLLKSFQGKGCKKVLGIDPAKNIVKFANDQGVPTLADFFSQKLARNIAKTKGKAQVIIGNNVVAHIDDWQDLAKGVDELLSQDGVFIFEAPYLMDMFENLAYDSIYHEHLSYLSVAPLVRFFKKYKMDVFDVQPSQRQGHSIRVFVSRMGEYKILASVKKFLDKENKAGLGKMSSYHALAKRIQSSRDQLVATLKNLKDKKKIIAAYGAPARGNTLLNYGKIGTKLIDFATEELPLKIGLYSPGMHIPVKHIDDARKNPPDYYLMLAWNYKDQIIKKEPEFVKQGGKFIIPIGDKVELI</sequence>
<dbReference type="InterPro" id="IPR038576">
    <property type="entry name" value="Methyltransf_Zn-bd_dom_put_sf"/>
</dbReference>
<dbReference type="Gene3D" id="6.10.250.3100">
    <property type="match status" value="1"/>
</dbReference>
<feature type="domain" description="C-methyltransferase" evidence="2">
    <location>
        <begin position="253"/>
        <end position="407"/>
    </location>
</feature>
<dbReference type="CDD" id="cd02440">
    <property type="entry name" value="AdoMet_MTases"/>
    <property type="match status" value="1"/>
</dbReference>
<dbReference type="SUPFAM" id="SSF53335">
    <property type="entry name" value="S-adenosyl-L-methionine-dependent methyltransferases"/>
    <property type="match status" value="1"/>
</dbReference>
<gene>
    <name evidence="3" type="ORF">A2735_00550</name>
</gene>
<dbReference type="Gene3D" id="3.40.50.720">
    <property type="entry name" value="NAD(P)-binding Rossmann-like Domain"/>
    <property type="match status" value="1"/>
</dbReference>
<dbReference type="AlphaFoldDB" id="A0A1F8EBA9"/>
<dbReference type="Pfam" id="PF08484">
    <property type="entry name" value="Methyltransf_14"/>
    <property type="match status" value="1"/>
</dbReference>
<organism evidence="3 4">
    <name type="scientific">Candidatus Yanofskybacteria bacterium RIFCSPHIGHO2_01_FULL_41_21</name>
    <dbReference type="NCBI Taxonomy" id="1802660"/>
    <lineage>
        <taxon>Bacteria</taxon>
        <taxon>Candidatus Yanofskyibacteriota</taxon>
    </lineage>
</organism>
<evidence type="ECO:0000313" key="4">
    <source>
        <dbReference type="Proteomes" id="UP000178520"/>
    </source>
</evidence>
<evidence type="ECO:0008006" key="5">
    <source>
        <dbReference type="Google" id="ProtNLM"/>
    </source>
</evidence>
<reference evidence="3 4" key="1">
    <citation type="journal article" date="2016" name="Nat. Commun.">
        <title>Thousands of microbial genomes shed light on interconnected biogeochemical processes in an aquifer system.</title>
        <authorList>
            <person name="Anantharaman K."/>
            <person name="Brown C.T."/>
            <person name="Hug L.A."/>
            <person name="Sharon I."/>
            <person name="Castelle C.J."/>
            <person name="Probst A.J."/>
            <person name="Thomas B.C."/>
            <person name="Singh A."/>
            <person name="Wilkins M.J."/>
            <person name="Karaoz U."/>
            <person name="Brodie E.L."/>
            <person name="Williams K.H."/>
            <person name="Hubbard S.S."/>
            <person name="Banfield J.F."/>
        </authorList>
    </citation>
    <scope>NUCLEOTIDE SEQUENCE [LARGE SCALE GENOMIC DNA]</scope>
</reference>
<comment type="caution">
    <text evidence="3">The sequence shown here is derived from an EMBL/GenBank/DDBJ whole genome shotgun (WGS) entry which is preliminary data.</text>
</comment>
<dbReference type="Pfam" id="PF08421">
    <property type="entry name" value="Methyltransf_13"/>
    <property type="match status" value="1"/>
</dbReference>
<evidence type="ECO:0000313" key="3">
    <source>
        <dbReference type="EMBL" id="OGM98184.1"/>
    </source>
</evidence>
<feature type="domain" description="Methyltransferase putative zinc binding" evidence="1">
    <location>
        <begin position="10"/>
        <end position="70"/>
    </location>
</feature>
<dbReference type="Proteomes" id="UP000178520">
    <property type="component" value="Unassembled WGS sequence"/>
</dbReference>
<dbReference type="PANTHER" id="PTHR43861">
    <property type="entry name" value="TRANS-ACONITATE 2-METHYLTRANSFERASE-RELATED"/>
    <property type="match status" value="1"/>
</dbReference>
<dbReference type="PANTHER" id="PTHR43861:SF5">
    <property type="entry name" value="BLL5978 PROTEIN"/>
    <property type="match status" value="1"/>
</dbReference>